<name>A0A6N6VZ67_9BACT</name>
<dbReference type="PROSITE" id="PS50801">
    <property type="entry name" value="STAS"/>
    <property type="match status" value="1"/>
</dbReference>
<comment type="similarity">
    <text evidence="1 2">Belongs to the anti-sigma-factor antagonist family.</text>
</comment>
<evidence type="ECO:0000256" key="1">
    <source>
        <dbReference type="ARBA" id="ARBA00009013"/>
    </source>
</evidence>
<evidence type="ECO:0000313" key="5">
    <source>
        <dbReference type="Proteomes" id="UP000437748"/>
    </source>
</evidence>
<sequence length="103" mass="12005">MLYINHSLKEKTLNFDCDGSLDIESFENFDKYFTGNYDKSFETIIINLKKVNYISSVGLRSLLRCAKQVYSDKNKIFLKVENEMVKNIITLSGFCKILPFIED</sequence>
<dbReference type="Pfam" id="PF01740">
    <property type="entry name" value="STAS"/>
    <property type="match status" value="1"/>
</dbReference>
<gene>
    <name evidence="4" type="ORF">GCL60_01210</name>
</gene>
<dbReference type="PANTHER" id="PTHR33495">
    <property type="entry name" value="ANTI-SIGMA FACTOR ANTAGONIST TM_1081-RELATED-RELATED"/>
    <property type="match status" value="1"/>
</dbReference>
<dbReference type="NCBIfam" id="TIGR00377">
    <property type="entry name" value="ant_ant_sig"/>
    <property type="match status" value="1"/>
</dbReference>
<feature type="domain" description="STAS" evidence="3">
    <location>
        <begin position="2"/>
        <end position="103"/>
    </location>
</feature>
<dbReference type="OrthoDB" id="280847at2"/>
<reference evidence="4 5" key="1">
    <citation type="submission" date="2019-10" db="EMBL/GenBank/DDBJ databases">
        <title>New species of Slilvanegrellaceae.</title>
        <authorList>
            <person name="Pitt A."/>
            <person name="Hahn M.W."/>
        </authorList>
    </citation>
    <scope>NUCLEOTIDE SEQUENCE [LARGE SCALE GENOMIC DNA]</scope>
    <source>
        <strain evidence="4 5">SP-Ram-0.45-NSY-1</strain>
    </source>
</reference>
<dbReference type="AlphaFoldDB" id="A0A6N6VZ67"/>
<accession>A0A6N6VZ67</accession>
<dbReference type="PANTHER" id="PTHR33495:SF2">
    <property type="entry name" value="ANTI-SIGMA FACTOR ANTAGONIST TM_1081-RELATED"/>
    <property type="match status" value="1"/>
</dbReference>
<dbReference type="CDD" id="cd07043">
    <property type="entry name" value="STAS_anti-anti-sigma_factors"/>
    <property type="match status" value="1"/>
</dbReference>
<protein>
    <recommendedName>
        <fullName evidence="2">Anti-sigma factor antagonist</fullName>
    </recommendedName>
</protein>
<comment type="caution">
    <text evidence="4">The sequence shown here is derived from an EMBL/GenBank/DDBJ whole genome shotgun (WGS) entry which is preliminary data.</text>
</comment>
<dbReference type="SUPFAM" id="SSF52091">
    <property type="entry name" value="SpoIIaa-like"/>
    <property type="match status" value="1"/>
</dbReference>
<dbReference type="InterPro" id="IPR036513">
    <property type="entry name" value="STAS_dom_sf"/>
</dbReference>
<dbReference type="GO" id="GO:0043856">
    <property type="term" value="F:anti-sigma factor antagonist activity"/>
    <property type="evidence" value="ECO:0007669"/>
    <property type="project" value="InterPro"/>
</dbReference>
<keyword evidence="5" id="KW-1185">Reference proteome</keyword>
<evidence type="ECO:0000313" key="4">
    <source>
        <dbReference type="EMBL" id="KAB8040566.1"/>
    </source>
</evidence>
<dbReference type="RefSeq" id="WP_153418081.1">
    <property type="nucleotide sequence ID" value="NZ_WFLM01000001.1"/>
</dbReference>
<dbReference type="Gene3D" id="3.30.750.24">
    <property type="entry name" value="STAS domain"/>
    <property type="match status" value="1"/>
</dbReference>
<evidence type="ECO:0000256" key="2">
    <source>
        <dbReference type="RuleBase" id="RU003749"/>
    </source>
</evidence>
<dbReference type="Proteomes" id="UP000437748">
    <property type="component" value="Unassembled WGS sequence"/>
</dbReference>
<evidence type="ECO:0000259" key="3">
    <source>
        <dbReference type="PROSITE" id="PS50801"/>
    </source>
</evidence>
<proteinExistence type="inferred from homology"/>
<organism evidence="4 5">
    <name type="scientific">Silvanigrella paludirubra</name>
    <dbReference type="NCBI Taxonomy" id="2499159"/>
    <lineage>
        <taxon>Bacteria</taxon>
        <taxon>Pseudomonadati</taxon>
        <taxon>Bdellovibrionota</taxon>
        <taxon>Oligoflexia</taxon>
        <taxon>Silvanigrellales</taxon>
        <taxon>Silvanigrellaceae</taxon>
        <taxon>Silvanigrella</taxon>
    </lineage>
</organism>
<dbReference type="InterPro" id="IPR002645">
    <property type="entry name" value="STAS_dom"/>
</dbReference>
<dbReference type="InterPro" id="IPR003658">
    <property type="entry name" value="Anti-sigma_ant"/>
</dbReference>
<dbReference type="EMBL" id="WFLM01000001">
    <property type="protein sequence ID" value="KAB8040566.1"/>
    <property type="molecule type" value="Genomic_DNA"/>
</dbReference>